<gene>
    <name evidence="1" type="ORF">HanXRQr2_Chr16g0746271</name>
</gene>
<evidence type="ECO:0000313" key="2">
    <source>
        <dbReference type="Proteomes" id="UP000215914"/>
    </source>
</evidence>
<dbReference type="Proteomes" id="UP000215914">
    <property type="component" value="Unassembled WGS sequence"/>
</dbReference>
<accession>A0A9K3DSI7</accession>
<dbReference type="EMBL" id="MNCJ02000331">
    <property type="protein sequence ID" value="KAF5759844.1"/>
    <property type="molecule type" value="Genomic_DNA"/>
</dbReference>
<proteinExistence type="predicted"/>
<dbReference type="AlphaFoldDB" id="A0A9K3DSI7"/>
<reference evidence="1" key="2">
    <citation type="submission" date="2020-06" db="EMBL/GenBank/DDBJ databases">
        <title>Helianthus annuus Genome sequencing and assembly Release 2.</title>
        <authorList>
            <person name="Gouzy J."/>
            <person name="Langlade N."/>
            <person name="Munos S."/>
        </authorList>
    </citation>
    <scope>NUCLEOTIDE SEQUENCE</scope>
    <source>
        <tissue evidence="1">Leaves</tissue>
    </source>
</reference>
<dbReference type="Gramene" id="mRNA:HanXRQr2_Chr16g0746271">
    <property type="protein sequence ID" value="mRNA:HanXRQr2_Chr16g0746271"/>
    <property type="gene ID" value="HanXRQr2_Chr16g0746271"/>
</dbReference>
<sequence length="48" mass="5689">MFLLVDDNMRNSKSCTHRTLRVYGSIEQSKLVLNLLVLSREFYFMCIC</sequence>
<comment type="caution">
    <text evidence="1">The sequence shown here is derived from an EMBL/GenBank/DDBJ whole genome shotgun (WGS) entry which is preliminary data.</text>
</comment>
<name>A0A9K3DSI7_HELAN</name>
<reference evidence="1" key="1">
    <citation type="journal article" date="2017" name="Nature">
        <title>The sunflower genome provides insights into oil metabolism, flowering and Asterid evolution.</title>
        <authorList>
            <person name="Badouin H."/>
            <person name="Gouzy J."/>
            <person name="Grassa C.J."/>
            <person name="Murat F."/>
            <person name="Staton S.E."/>
            <person name="Cottret L."/>
            <person name="Lelandais-Briere C."/>
            <person name="Owens G.L."/>
            <person name="Carrere S."/>
            <person name="Mayjonade B."/>
            <person name="Legrand L."/>
            <person name="Gill N."/>
            <person name="Kane N.C."/>
            <person name="Bowers J.E."/>
            <person name="Hubner S."/>
            <person name="Bellec A."/>
            <person name="Berard A."/>
            <person name="Berges H."/>
            <person name="Blanchet N."/>
            <person name="Boniface M.C."/>
            <person name="Brunel D."/>
            <person name="Catrice O."/>
            <person name="Chaidir N."/>
            <person name="Claudel C."/>
            <person name="Donnadieu C."/>
            <person name="Faraut T."/>
            <person name="Fievet G."/>
            <person name="Helmstetter N."/>
            <person name="King M."/>
            <person name="Knapp S.J."/>
            <person name="Lai Z."/>
            <person name="Le Paslier M.C."/>
            <person name="Lippi Y."/>
            <person name="Lorenzon L."/>
            <person name="Mandel J.R."/>
            <person name="Marage G."/>
            <person name="Marchand G."/>
            <person name="Marquand E."/>
            <person name="Bret-Mestries E."/>
            <person name="Morien E."/>
            <person name="Nambeesan S."/>
            <person name="Nguyen T."/>
            <person name="Pegot-Espagnet P."/>
            <person name="Pouilly N."/>
            <person name="Raftis F."/>
            <person name="Sallet E."/>
            <person name="Schiex T."/>
            <person name="Thomas J."/>
            <person name="Vandecasteele C."/>
            <person name="Vares D."/>
            <person name="Vear F."/>
            <person name="Vautrin S."/>
            <person name="Crespi M."/>
            <person name="Mangin B."/>
            <person name="Burke J.M."/>
            <person name="Salse J."/>
            <person name="Munos S."/>
            <person name="Vincourt P."/>
            <person name="Rieseberg L.H."/>
            <person name="Langlade N.B."/>
        </authorList>
    </citation>
    <scope>NUCLEOTIDE SEQUENCE</scope>
    <source>
        <tissue evidence="1">Leaves</tissue>
    </source>
</reference>
<keyword evidence="2" id="KW-1185">Reference proteome</keyword>
<organism evidence="1 2">
    <name type="scientific">Helianthus annuus</name>
    <name type="common">Common sunflower</name>
    <dbReference type="NCBI Taxonomy" id="4232"/>
    <lineage>
        <taxon>Eukaryota</taxon>
        <taxon>Viridiplantae</taxon>
        <taxon>Streptophyta</taxon>
        <taxon>Embryophyta</taxon>
        <taxon>Tracheophyta</taxon>
        <taxon>Spermatophyta</taxon>
        <taxon>Magnoliopsida</taxon>
        <taxon>eudicotyledons</taxon>
        <taxon>Gunneridae</taxon>
        <taxon>Pentapetalae</taxon>
        <taxon>asterids</taxon>
        <taxon>campanulids</taxon>
        <taxon>Asterales</taxon>
        <taxon>Asteraceae</taxon>
        <taxon>Asteroideae</taxon>
        <taxon>Heliantheae alliance</taxon>
        <taxon>Heliantheae</taxon>
        <taxon>Helianthus</taxon>
    </lineage>
</organism>
<protein>
    <submittedName>
        <fullName evidence="1">Uncharacterized protein</fullName>
    </submittedName>
</protein>
<evidence type="ECO:0000313" key="1">
    <source>
        <dbReference type="EMBL" id="KAF5759844.1"/>
    </source>
</evidence>